<dbReference type="CDD" id="cd00054">
    <property type="entry name" value="EGF_CA"/>
    <property type="match status" value="1"/>
</dbReference>
<evidence type="ECO:0000313" key="17">
    <source>
        <dbReference type="EMBL" id="KAK3699055.1"/>
    </source>
</evidence>
<evidence type="ECO:0000256" key="11">
    <source>
        <dbReference type="ARBA" id="ARBA00023157"/>
    </source>
</evidence>
<comment type="subcellular location">
    <subcellularLocation>
        <location evidence="1">Membrane</location>
        <topology evidence="1">Single-pass type I membrane protein</topology>
    </subcellularLocation>
</comment>
<dbReference type="PROSITE" id="PS01186">
    <property type="entry name" value="EGF_2"/>
    <property type="match status" value="2"/>
</dbReference>
<dbReference type="InterPro" id="IPR035914">
    <property type="entry name" value="Sperma_CUB_dom_sf"/>
</dbReference>
<protein>
    <recommendedName>
        <fullName evidence="19">Attractin</fullName>
    </recommendedName>
</protein>
<evidence type="ECO:0000256" key="3">
    <source>
        <dbReference type="ARBA" id="ARBA00022441"/>
    </source>
</evidence>
<evidence type="ECO:0000256" key="9">
    <source>
        <dbReference type="ARBA" id="ARBA00023037"/>
    </source>
</evidence>
<dbReference type="AlphaFoldDB" id="A0AAE1CJB1"/>
<evidence type="ECO:0008006" key="19">
    <source>
        <dbReference type="Google" id="ProtNLM"/>
    </source>
</evidence>
<feature type="disulfide bond" evidence="14">
    <location>
        <begin position="202"/>
        <end position="212"/>
    </location>
</feature>
<name>A0AAE1CJB1_9GAST</name>
<dbReference type="InterPro" id="IPR051568">
    <property type="entry name" value="LZTR1/Attractin"/>
</dbReference>
<dbReference type="Gene3D" id="2.60.120.290">
    <property type="entry name" value="Spermadhesin, CUB domain"/>
    <property type="match status" value="1"/>
</dbReference>
<dbReference type="InterPro" id="IPR000742">
    <property type="entry name" value="EGF"/>
</dbReference>
<feature type="domain" description="EGF-like" evidence="16">
    <location>
        <begin position="198"/>
        <end position="229"/>
    </location>
</feature>
<dbReference type="PROSITE" id="PS00022">
    <property type="entry name" value="EGF_1"/>
    <property type="match status" value="2"/>
</dbReference>
<dbReference type="SMART" id="SM00042">
    <property type="entry name" value="CUB"/>
    <property type="match status" value="1"/>
</dbReference>
<dbReference type="InterPro" id="IPR056737">
    <property type="entry name" value="Beta-prop_ATRN-MKLN-like"/>
</dbReference>
<evidence type="ECO:0000256" key="4">
    <source>
        <dbReference type="ARBA" id="ARBA00022536"/>
    </source>
</evidence>
<keyword evidence="9" id="KW-0401">Integrin</keyword>
<evidence type="ECO:0000259" key="16">
    <source>
        <dbReference type="PROSITE" id="PS50026"/>
    </source>
</evidence>
<keyword evidence="18" id="KW-1185">Reference proteome</keyword>
<comment type="caution">
    <text evidence="17">The sequence shown here is derived from an EMBL/GenBank/DDBJ whole genome shotgun (WGS) entry which is preliminary data.</text>
</comment>
<dbReference type="Proteomes" id="UP001283361">
    <property type="component" value="Unassembled WGS sequence"/>
</dbReference>
<organism evidence="17 18">
    <name type="scientific">Elysia crispata</name>
    <name type="common">lettuce slug</name>
    <dbReference type="NCBI Taxonomy" id="231223"/>
    <lineage>
        <taxon>Eukaryota</taxon>
        <taxon>Metazoa</taxon>
        <taxon>Spiralia</taxon>
        <taxon>Lophotrochozoa</taxon>
        <taxon>Mollusca</taxon>
        <taxon>Gastropoda</taxon>
        <taxon>Heterobranchia</taxon>
        <taxon>Euthyneura</taxon>
        <taxon>Panpulmonata</taxon>
        <taxon>Sacoglossa</taxon>
        <taxon>Placobranchoidea</taxon>
        <taxon>Plakobranchidae</taxon>
        <taxon>Elysia</taxon>
    </lineage>
</organism>
<dbReference type="PANTHER" id="PTHR46376:SF2">
    <property type="entry name" value="DISTRACTED, ISOFORM B"/>
    <property type="match status" value="1"/>
</dbReference>
<comment type="caution">
    <text evidence="14">Lacks conserved residue(s) required for the propagation of feature annotation.</text>
</comment>
<dbReference type="InterPro" id="IPR015915">
    <property type="entry name" value="Kelch-typ_b-propeller"/>
</dbReference>
<keyword evidence="10" id="KW-0472">Membrane</keyword>
<dbReference type="PROSITE" id="PS50026">
    <property type="entry name" value="EGF_3"/>
    <property type="match status" value="1"/>
</dbReference>
<dbReference type="Pfam" id="PF23106">
    <property type="entry name" value="EGF_Teneurin"/>
    <property type="match status" value="2"/>
</dbReference>
<feature type="disulfide bond" evidence="13">
    <location>
        <begin position="84"/>
        <end position="111"/>
    </location>
</feature>
<feature type="non-terminal residue" evidence="17">
    <location>
        <position position="1"/>
    </location>
</feature>
<evidence type="ECO:0000256" key="10">
    <source>
        <dbReference type="ARBA" id="ARBA00023136"/>
    </source>
</evidence>
<evidence type="ECO:0000256" key="8">
    <source>
        <dbReference type="ARBA" id="ARBA00022989"/>
    </source>
</evidence>
<sequence>MAKQAIVGPSNHRRRHTKQCCLEIRSKLNCFNFNLYLLFILVTTASVVVSSSDPNACSDCDQGRCIHGICECLPGFRGSNCNECYGRVRLQSGKSGTIHDGAANYKKDLTCSWLLDAGQDNMRVKFEFNSFSTECTWDHIYIHNGDSSFAPLEGAFSGHIGNASLKSHLKFQLNGRYVFIHLYSDAAYTLPGFNISYTFDDCDLECSDKGVCNNSICECQPGWSGQHCEILDEGCLFNCSEHGKCQQGKCLCDAGYRGQYCDVNEQDLYVEAVNAQGALPSGRASAPVVYDGSGTLWLFGGYQMGNEKFGNNVFMFILANKTWIKVKELEAGSNPWPRYSHSVVFHERKFYLFGGVSKGEVKADFWTFDMVTNKWTELAQSPRDVAGHTSHVVNNMMVVIFGYSSHYSYSNKVLEYNFGTGKWTVVETTGALIHGGYGHVSVYDVQRDKIYVSGGYFSRSSTTYNLTDRLYQYDPVKRDWFILSKSRSARYLHSAAMINGLMITFGGSMHNNSQSGKQAKCSDSDFMVYDRDCNTWHSLPSPNIDRSVFLDRFGQSMVTVDNEIYIFGGFNSMVKNDLYKVLP</sequence>
<dbReference type="Gene3D" id="2.120.10.80">
    <property type="entry name" value="Kelch-type beta propeller"/>
    <property type="match status" value="2"/>
</dbReference>
<dbReference type="PANTHER" id="PTHR46376">
    <property type="entry name" value="LEUCINE-ZIPPER-LIKE TRANSCRIPTIONAL REGULATOR 1"/>
    <property type="match status" value="1"/>
</dbReference>
<evidence type="ECO:0000259" key="15">
    <source>
        <dbReference type="PROSITE" id="PS01180"/>
    </source>
</evidence>
<dbReference type="Gene3D" id="2.10.25.10">
    <property type="entry name" value="Laminin"/>
    <property type="match status" value="2"/>
</dbReference>
<evidence type="ECO:0000256" key="1">
    <source>
        <dbReference type="ARBA" id="ARBA00004479"/>
    </source>
</evidence>
<dbReference type="SMART" id="SM00612">
    <property type="entry name" value="Kelch"/>
    <property type="match status" value="2"/>
</dbReference>
<dbReference type="InterPro" id="IPR000859">
    <property type="entry name" value="CUB_dom"/>
</dbReference>
<reference evidence="17" key="1">
    <citation type="journal article" date="2023" name="G3 (Bethesda)">
        <title>A reference genome for the long-term kleptoplast-retaining sea slug Elysia crispata morphotype clarki.</title>
        <authorList>
            <person name="Eastman K.E."/>
            <person name="Pendleton A.L."/>
            <person name="Shaikh M.A."/>
            <person name="Suttiyut T."/>
            <person name="Ogas R."/>
            <person name="Tomko P."/>
            <person name="Gavelis G."/>
            <person name="Widhalm J.R."/>
            <person name="Wisecaver J.H."/>
        </authorList>
    </citation>
    <scope>NUCLEOTIDE SEQUENCE</scope>
    <source>
        <strain evidence="17">ECLA1</strain>
    </source>
</reference>
<dbReference type="SMART" id="SM00181">
    <property type="entry name" value="EGF"/>
    <property type="match status" value="3"/>
</dbReference>
<evidence type="ECO:0000256" key="14">
    <source>
        <dbReference type="PROSITE-ProRule" id="PRU00076"/>
    </source>
</evidence>
<comment type="similarity">
    <text evidence="2">Belongs to the integrin beta chain family.</text>
</comment>
<keyword evidence="5" id="KW-0812">Transmembrane</keyword>
<accession>A0AAE1CJB1</accession>
<dbReference type="GO" id="GO:0007229">
    <property type="term" value="P:integrin-mediated signaling pathway"/>
    <property type="evidence" value="ECO:0007669"/>
    <property type="project" value="UniProtKB-KW"/>
</dbReference>
<keyword evidence="8" id="KW-1133">Transmembrane helix</keyword>
<evidence type="ECO:0000256" key="12">
    <source>
        <dbReference type="ARBA" id="ARBA00023180"/>
    </source>
</evidence>
<keyword evidence="4 14" id="KW-0245">EGF-like domain</keyword>
<dbReference type="SUPFAM" id="SSF117281">
    <property type="entry name" value="Kelch motif"/>
    <property type="match status" value="1"/>
</dbReference>
<dbReference type="FunFam" id="2.10.25.10:FF:000036">
    <property type="entry name" value="Integrin beta"/>
    <property type="match status" value="1"/>
</dbReference>
<keyword evidence="12" id="KW-0325">Glycoprotein</keyword>
<dbReference type="Pfam" id="PF24981">
    <property type="entry name" value="Beta-prop_ATRN-LZTR1"/>
    <property type="match status" value="1"/>
</dbReference>
<keyword evidence="3" id="KW-0880">Kelch repeat</keyword>
<feature type="disulfide bond" evidence="14">
    <location>
        <begin position="219"/>
        <end position="228"/>
    </location>
</feature>
<dbReference type="PROSITE" id="PS01180">
    <property type="entry name" value="CUB"/>
    <property type="match status" value="1"/>
</dbReference>
<keyword evidence="11 14" id="KW-1015">Disulfide bond</keyword>
<dbReference type="GO" id="GO:0005794">
    <property type="term" value="C:Golgi apparatus"/>
    <property type="evidence" value="ECO:0007669"/>
    <property type="project" value="TreeGrafter"/>
</dbReference>
<dbReference type="CDD" id="cd00041">
    <property type="entry name" value="CUB"/>
    <property type="match status" value="1"/>
</dbReference>
<evidence type="ECO:0000256" key="13">
    <source>
        <dbReference type="PROSITE-ProRule" id="PRU00059"/>
    </source>
</evidence>
<gene>
    <name evidence="17" type="ORF">RRG08_041618</name>
</gene>
<keyword evidence="6" id="KW-0732">Signal</keyword>
<dbReference type="InterPro" id="IPR006652">
    <property type="entry name" value="Kelch_1"/>
</dbReference>
<evidence type="ECO:0000256" key="2">
    <source>
        <dbReference type="ARBA" id="ARBA00007449"/>
    </source>
</evidence>
<evidence type="ECO:0000256" key="5">
    <source>
        <dbReference type="ARBA" id="ARBA00022692"/>
    </source>
</evidence>
<feature type="domain" description="CUB" evidence="15">
    <location>
        <begin position="84"/>
        <end position="200"/>
    </location>
</feature>
<evidence type="ECO:0000256" key="6">
    <source>
        <dbReference type="ARBA" id="ARBA00022729"/>
    </source>
</evidence>
<dbReference type="EMBL" id="JAWDGP010007955">
    <property type="protein sequence ID" value="KAK3699055.1"/>
    <property type="molecule type" value="Genomic_DNA"/>
</dbReference>
<keyword evidence="7" id="KW-0677">Repeat</keyword>
<dbReference type="GO" id="GO:0016020">
    <property type="term" value="C:membrane"/>
    <property type="evidence" value="ECO:0007669"/>
    <property type="project" value="UniProtKB-SubCell"/>
</dbReference>
<evidence type="ECO:0000256" key="7">
    <source>
        <dbReference type="ARBA" id="ARBA00022737"/>
    </source>
</evidence>
<evidence type="ECO:0000313" key="18">
    <source>
        <dbReference type="Proteomes" id="UP001283361"/>
    </source>
</evidence>
<proteinExistence type="inferred from homology"/>
<dbReference type="SUPFAM" id="SSF49854">
    <property type="entry name" value="Spermadhesin, CUB domain"/>
    <property type="match status" value="1"/>
</dbReference>
<dbReference type="Pfam" id="PF00431">
    <property type="entry name" value="CUB"/>
    <property type="match status" value="1"/>
</dbReference>